<evidence type="ECO:0000256" key="1">
    <source>
        <dbReference type="SAM" id="Phobius"/>
    </source>
</evidence>
<reference evidence="2 3" key="1">
    <citation type="submission" date="2019-03" db="EMBL/GenBank/DDBJ databases">
        <title>Paracraurococcus aquatilis NE82 genome sequence.</title>
        <authorList>
            <person name="Zhao Y."/>
            <person name="Du Z."/>
        </authorList>
    </citation>
    <scope>NUCLEOTIDE SEQUENCE [LARGE SCALE GENOMIC DNA]</scope>
    <source>
        <strain evidence="2 3">NE82</strain>
    </source>
</reference>
<feature type="transmembrane region" description="Helical" evidence="1">
    <location>
        <begin position="120"/>
        <end position="141"/>
    </location>
</feature>
<keyword evidence="3" id="KW-1185">Reference proteome</keyword>
<feature type="transmembrane region" description="Helical" evidence="1">
    <location>
        <begin position="183"/>
        <end position="205"/>
    </location>
</feature>
<comment type="caution">
    <text evidence="2">The sequence shown here is derived from an EMBL/GenBank/DDBJ whole genome shotgun (WGS) entry which is preliminary data.</text>
</comment>
<evidence type="ECO:0000313" key="3">
    <source>
        <dbReference type="Proteomes" id="UP000295023"/>
    </source>
</evidence>
<accession>A0A4R4D9X5</accession>
<keyword evidence="1" id="KW-0472">Membrane</keyword>
<sequence>MERLLFDALIAVHILTGSTGAVAFWVPVVGRKGGEAHRRWGRVFTVAMLVTGTLAVAMSLFTLAAPLETHPHLAGRFDAAFIRGIFGWMMLHMGVLTINLAWYGWLAVRNGRRRERGREWRNLTLQPLVILAALNCAVQGFLIGQPLMMGISLVGVATGLTNLWFLYKPKPGPMDWLKEHVKALVGAGISVYTAFMAFGSVRILPELALNPLMWAIPLATGITLILVHWRRIDAQSRARAAAVVRPARA</sequence>
<feature type="transmembrane region" description="Helical" evidence="1">
    <location>
        <begin position="211"/>
        <end position="229"/>
    </location>
</feature>
<dbReference type="AlphaFoldDB" id="A0A4R4D9X5"/>
<dbReference type="EMBL" id="SKBM01000022">
    <property type="protein sequence ID" value="TCZ56622.1"/>
    <property type="molecule type" value="Genomic_DNA"/>
</dbReference>
<organism evidence="2 3">
    <name type="scientific">Roseicella aquatilis</name>
    <dbReference type="NCBI Taxonomy" id="2527868"/>
    <lineage>
        <taxon>Bacteria</taxon>
        <taxon>Pseudomonadati</taxon>
        <taxon>Pseudomonadota</taxon>
        <taxon>Alphaproteobacteria</taxon>
        <taxon>Acetobacterales</taxon>
        <taxon>Roseomonadaceae</taxon>
        <taxon>Roseicella</taxon>
    </lineage>
</organism>
<dbReference type="Proteomes" id="UP000295023">
    <property type="component" value="Unassembled WGS sequence"/>
</dbReference>
<feature type="transmembrane region" description="Helical" evidence="1">
    <location>
        <begin position="6"/>
        <end position="28"/>
    </location>
</feature>
<name>A0A4R4D9X5_9PROT</name>
<feature type="transmembrane region" description="Helical" evidence="1">
    <location>
        <begin position="85"/>
        <end position="108"/>
    </location>
</feature>
<feature type="transmembrane region" description="Helical" evidence="1">
    <location>
        <begin position="40"/>
        <end position="65"/>
    </location>
</feature>
<evidence type="ECO:0000313" key="2">
    <source>
        <dbReference type="EMBL" id="TCZ56622.1"/>
    </source>
</evidence>
<dbReference type="OrthoDB" id="5984490at2"/>
<dbReference type="RefSeq" id="WP_132293492.1">
    <property type="nucleotide sequence ID" value="NZ_SKBM01000022.1"/>
</dbReference>
<proteinExistence type="predicted"/>
<gene>
    <name evidence="2" type="ORF">EXY23_19730</name>
</gene>
<keyword evidence="1" id="KW-0812">Transmembrane</keyword>
<feature type="transmembrane region" description="Helical" evidence="1">
    <location>
        <begin position="147"/>
        <end position="167"/>
    </location>
</feature>
<evidence type="ECO:0008006" key="4">
    <source>
        <dbReference type="Google" id="ProtNLM"/>
    </source>
</evidence>
<keyword evidence="1" id="KW-1133">Transmembrane helix</keyword>
<protein>
    <recommendedName>
        <fullName evidence="4">DUF2306 domain-containing protein</fullName>
    </recommendedName>
</protein>